<keyword evidence="3" id="KW-1185">Reference proteome</keyword>
<dbReference type="STRING" id="336963.C4JQK0"/>
<feature type="domain" description="N-acetyltransferase" evidence="1">
    <location>
        <begin position="74"/>
        <end position="235"/>
    </location>
</feature>
<gene>
    <name evidence="2" type="ORF">UREG_03345</name>
</gene>
<dbReference type="EMBL" id="CH476616">
    <property type="protein sequence ID" value="EEP78499.1"/>
    <property type="molecule type" value="Genomic_DNA"/>
</dbReference>
<evidence type="ECO:0000313" key="2">
    <source>
        <dbReference type="EMBL" id="EEP78499.1"/>
    </source>
</evidence>
<name>C4JQK0_UNCRE</name>
<reference evidence="3" key="1">
    <citation type="journal article" date="2009" name="Genome Res.">
        <title>Comparative genomic analyses of the human fungal pathogens Coccidioides and their relatives.</title>
        <authorList>
            <person name="Sharpton T.J."/>
            <person name="Stajich J.E."/>
            <person name="Rounsley S.D."/>
            <person name="Gardner M.J."/>
            <person name="Wortman J.R."/>
            <person name="Jordar V.S."/>
            <person name="Maiti R."/>
            <person name="Kodira C.D."/>
            <person name="Neafsey D.E."/>
            <person name="Zeng Q."/>
            <person name="Hung C.-Y."/>
            <person name="McMahan C."/>
            <person name="Muszewska A."/>
            <person name="Grynberg M."/>
            <person name="Mandel M.A."/>
            <person name="Kellner E.M."/>
            <person name="Barker B.M."/>
            <person name="Galgiani J.N."/>
            <person name="Orbach M.J."/>
            <person name="Kirkland T.N."/>
            <person name="Cole G.T."/>
            <person name="Henn M.R."/>
            <person name="Birren B.W."/>
            <person name="Taylor J.W."/>
        </authorList>
    </citation>
    <scope>NUCLEOTIDE SEQUENCE [LARGE SCALE GENOMIC DNA]</scope>
    <source>
        <strain evidence="3">UAMH 1704</strain>
    </source>
</reference>
<dbReference type="SUPFAM" id="SSF55729">
    <property type="entry name" value="Acyl-CoA N-acyltransferases (Nat)"/>
    <property type="match status" value="1"/>
</dbReference>
<dbReference type="CDD" id="cd04301">
    <property type="entry name" value="NAT_SF"/>
    <property type="match status" value="1"/>
</dbReference>
<dbReference type="eggNOG" id="ENOG502RR34">
    <property type="taxonomic scope" value="Eukaryota"/>
</dbReference>
<dbReference type="InterPro" id="IPR052523">
    <property type="entry name" value="Trichothecene_AcTrans"/>
</dbReference>
<dbReference type="RefSeq" id="XP_002543828.1">
    <property type="nucleotide sequence ID" value="XM_002543782.1"/>
</dbReference>
<organism evidence="2 3">
    <name type="scientific">Uncinocarpus reesii (strain UAMH 1704)</name>
    <dbReference type="NCBI Taxonomy" id="336963"/>
    <lineage>
        <taxon>Eukaryota</taxon>
        <taxon>Fungi</taxon>
        <taxon>Dikarya</taxon>
        <taxon>Ascomycota</taxon>
        <taxon>Pezizomycotina</taxon>
        <taxon>Eurotiomycetes</taxon>
        <taxon>Eurotiomycetidae</taxon>
        <taxon>Onygenales</taxon>
        <taxon>Onygenaceae</taxon>
        <taxon>Uncinocarpus</taxon>
    </lineage>
</organism>
<dbReference type="PANTHER" id="PTHR42791:SF4">
    <property type="entry name" value="ACETYLTRANSFERASE, GNAT FAMILY FAMILY (AFU_ORTHOLOGUE AFUA_4G09540)-RELATED"/>
    <property type="match status" value="1"/>
</dbReference>
<dbReference type="GO" id="GO:0016747">
    <property type="term" value="F:acyltransferase activity, transferring groups other than amino-acyl groups"/>
    <property type="evidence" value="ECO:0007669"/>
    <property type="project" value="InterPro"/>
</dbReference>
<dbReference type="KEGG" id="ure:UREG_03345"/>
<dbReference type="VEuPathDB" id="FungiDB:UREG_03345"/>
<dbReference type="AlphaFoldDB" id="C4JQK0"/>
<dbReference type="GeneID" id="8440184"/>
<dbReference type="Proteomes" id="UP000002058">
    <property type="component" value="Unassembled WGS sequence"/>
</dbReference>
<accession>C4JQK0</accession>
<dbReference type="OrthoDB" id="512662at2759"/>
<sequence>MSIEVSRMTVEDIPGVVQCVQDAFEDDPYFRWVFDPVKFSKQRNTISIRNRCLWGLNNGLFYVARERIPQHNGKDVSEKSPSYRVVGVSMWLPPETPDHSGSWTSRFQDWLLSVRQLITNIQFMGHGGLLVHRYWIWKDSQLKATQKFWTDPRGYYHCNVVAVLPGMHGQGIGKRLVQVVTDQADKEGIKCYLESSKAEPNVKIYERLGFRFVGDLDCNDNGILCKLYCMTRDPKPSTSDKAE</sequence>
<dbReference type="OMA" id="CMLYCMV"/>
<protein>
    <recommendedName>
        <fullName evidence="1">N-acetyltransferase domain-containing protein</fullName>
    </recommendedName>
</protein>
<dbReference type="Pfam" id="PF00583">
    <property type="entry name" value="Acetyltransf_1"/>
    <property type="match status" value="1"/>
</dbReference>
<evidence type="ECO:0000313" key="3">
    <source>
        <dbReference type="Proteomes" id="UP000002058"/>
    </source>
</evidence>
<dbReference type="InterPro" id="IPR016181">
    <property type="entry name" value="Acyl_CoA_acyltransferase"/>
</dbReference>
<proteinExistence type="predicted"/>
<dbReference type="Gene3D" id="3.40.630.30">
    <property type="match status" value="1"/>
</dbReference>
<dbReference type="InParanoid" id="C4JQK0"/>
<evidence type="ECO:0000259" key="1">
    <source>
        <dbReference type="PROSITE" id="PS51186"/>
    </source>
</evidence>
<dbReference type="HOGENOM" id="CLU_073919_0_0_1"/>
<dbReference type="PANTHER" id="PTHR42791">
    <property type="entry name" value="GNAT FAMILY ACETYLTRANSFERASE"/>
    <property type="match status" value="1"/>
</dbReference>
<dbReference type="PROSITE" id="PS51186">
    <property type="entry name" value="GNAT"/>
    <property type="match status" value="1"/>
</dbReference>
<dbReference type="InterPro" id="IPR000182">
    <property type="entry name" value="GNAT_dom"/>
</dbReference>